<dbReference type="InterPro" id="IPR017907">
    <property type="entry name" value="Znf_RING_CS"/>
</dbReference>
<dbReference type="GO" id="GO:0008270">
    <property type="term" value="F:zinc ion binding"/>
    <property type="evidence" value="ECO:0007669"/>
    <property type="project" value="UniProtKB-KW"/>
</dbReference>
<dbReference type="SMART" id="SM00356">
    <property type="entry name" value="ZnF_C3H1"/>
    <property type="match status" value="3"/>
</dbReference>
<dbReference type="PROSITE" id="PS50089">
    <property type="entry name" value="ZF_RING_2"/>
    <property type="match status" value="1"/>
</dbReference>
<dbReference type="Proteomes" id="UP000002630">
    <property type="component" value="Linkage Group LG18"/>
</dbReference>
<feature type="domain" description="C3H1-type" evidence="9">
    <location>
        <begin position="61"/>
        <end position="88"/>
    </location>
</feature>
<gene>
    <name evidence="10" type="ORF">Esi_0046_0135</name>
</gene>
<feature type="zinc finger region" description="C3H1-type" evidence="6">
    <location>
        <begin position="8"/>
        <end position="35"/>
    </location>
</feature>
<feature type="domain" description="C3H1-type" evidence="9">
    <location>
        <begin position="305"/>
        <end position="332"/>
    </location>
</feature>
<evidence type="ECO:0000256" key="1">
    <source>
        <dbReference type="ARBA" id="ARBA00022679"/>
    </source>
</evidence>
<evidence type="ECO:0000256" key="3">
    <source>
        <dbReference type="ARBA" id="ARBA00022737"/>
    </source>
</evidence>
<dbReference type="InterPro" id="IPR041367">
    <property type="entry name" value="Znf-CCCH_4"/>
</dbReference>
<dbReference type="GO" id="GO:0000209">
    <property type="term" value="P:protein polyubiquitination"/>
    <property type="evidence" value="ECO:0007669"/>
    <property type="project" value="InterPro"/>
</dbReference>
<feature type="region of interest" description="Disordered" evidence="7">
    <location>
        <begin position="334"/>
        <end position="376"/>
    </location>
</feature>
<evidence type="ECO:0000259" key="8">
    <source>
        <dbReference type="PROSITE" id="PS50089"/>
    </source>
</evidence>
<dbReference type="Pfam" id="PF18044">
    <property type="entry name" value="zf-CCCH_4"/>
    <property type="match status" value="2"/>
</dbReference>
<evidence type="ECO:0000256" key="4">
    <source>
        <dbReference type="ARBA" id="ARBA00022771"/>
    </source>
</evidence>
<dbReference type="EMBL" id="FN648663">
    <property type="protein sequence ID" value="CBJ48737.1"/>
    <property type="molecule type" value="Genomic_DNA"/>
</dbReference>
<dbReference type="InterPro" id="IPR036855">
    <property type="entry name" value="Znf_CCCH_sf"/>
</dbReference>
<name>D7G211_ECTSI</name>
<evidence type="ECO:0000256" key="5">
    <source>
        <dbReference type="ARBA" id="ARBA00022833"/>
    </source>
</evidence>
<dbReference type="SMART" id="SM00184">
    <property type="entry name" value="RING"/>
    <property type="match status" value="1"/>
</dbReference>
<evidence type="ECO:0000256" key="7">
    <source>
        <dbReference type="SAM" id="MobiDB-lite"/>
    </source>
</evidence>
<dbReference type="InterPro" id="IPR018957">
    <property type="entry name" value="Znf_C3HC4_RING-type"/>
</dbReference>
<dbReference type="SUPFAM" id="SSF57850">
    <property type="entry name" value="RING/U-box"/>
    <property type="match status" value="1"/>
</dbReference>
<dbReference type="eggNOG" id="KOG1039">
    <property type="taxonomic scope" value="Eukaryota"/>
</dbReference>
<evidence type="ECO:0000313" key="11">
    <source>
        <dbReference type="Proteomes" id="UP000002630"/>
    </source>
</evidence>
<evidence type="ECO:0000313" key="10">
    <source>
        <dbReference type="EMBL" id="CBJ48737.1"/>
    </source>
</evidence>
<dbReference type="SUPFAM" id="SSF90229">
    <property type="entry name" value="CCCH zinc finger"/>
    <property type="match status" value="3"/>
</dbReference>
<keyword evidence="1" id="KW-0808">Transferase</keyword>
<dbReference type="InParanoid" id="D7G211"/>
<dbReference type="Gene3D" id="4.10.1000.10">
    <property type="entry name" value="Zinc finger, CCCH-type"/>
    <property type="match status" value="3"/>
</dbReference>
<feature type="domain" description="RING-type" evidence="8">
    <location>
        <begin position="397"/>
        <end position="445"/>
    </location>
</feature>
<feature type="region of interest" description="Disordered" evidence="7">
    <location>
        <begin position="26"/>
        <end position="65"/>
    </location>
</feature>
<keyword evidence="3" id="KW-0677">Repeat</keyword>
<sequence length="485" mass="50539">MAAPSSGRQSRTLCTFYEKGSCRYGASCRFTHGTSDSRELRADGAAGETQTPRQARPTASTSSKEPCRFFAKGKCVRGASCRFLHSATGSDDSSPAAAGDGDETGRRPRSSSGKATPNGGCAEGDEDRGRTVTTAKRPARPCPSPGRKPSSAPAAAVAGDSRVRPEGVCVKRGYAGCSSSKRSGGSSGGDEVARRLQRSWTDIVTKDVPMDAGGGTASPASTAITESGSSSEENDNDAEEPIAPARRKLAANAADKRDRNTARAAAAAAAADTSAPAPGAAAPLDQRRTQPAGGSDSGESDGKGKQAKQACVFFARGRCRYGDRCRFSHDAVEETPAAGGGARGSHGGGGSAGRKEKRGVASEPSSHESEGFGEDEVAAREAALDEAEKIQSRSAECGICLEKVRKLGKVKDRVFGILVSCRHVYCLGCIREWRDKSDNHACPECGLTSSLVIPSKTLVTDPDRKKRLALELRQSPRGTPSVRRL</sequence>
<dbReference type="InterPro" id="IPR013083">
    <property type="entry name" value="Znf_RING/FYVE/PHD"/>
</dbReference>
<evidence type="ECO:0000256" key="6">
    <source>
        <dbReference type="PROSITE-ProRule" id="PRU00723"/>
    </source>
</evidence>
<dbReference type="OrthoDB" id="250836at2759"/>
<feature type="compositionally biased region" description="Low complexity" evidence="7">
    <location>
        <begin position="217"/>
        <end position="231"/>
    </location>
</feature>
<dbReference type="STRING" id="2880.D7G211"/>
<feature type="compositionally biased region" description="Low complexity" evidence="7">
    <location>
        <begin position="86"/>
        <end position="99"/>
    </location>
</feature>
<protein>
    <submittedName>
        <fullName evidence="10">Uncharacterized protein</fullName>
    </submittedName>
</protein>
<keyword evidence="5 6" id="KW-0862">Zinc</keyword>
<feature type="zinc finger region" description="C3H1-type" evidence="6">
    <location>
        <begin position="61"/>
        <end position="88"/>
    </location>
</feature>
<accession>D7G211</accession>
<dbReference type="InterPro" id="IPR001841">
    <property type="entry name" value="Znf_RING"/>
</dbReference>
<dbReference type="PROSITE" id="PS00518">
    <property type="entry name" value="ZF_RING_1"/>
    <property type="match status" value="1"/>
</dbReference>
<dbReference type="PANTHER" id="PTHR11224">
    <property type="entry name" value="MAKORIN-RELATED"/>
    <property type="match status" value="1"/>
</dbReference>
<keyword evidence="2 6" id="KW-0479">Metal-binding</keyword>
<dbReference type="InterPro" id="IPR045072">
    <property type="entry name" value="MKRN-like"/>
</dbReference>
<feature type="compositionally biased region" description="Polar residues" evidence="7">
    <location>
        <begin position="48"/>
        <end position="64"/>
    </location>
</feature>
<evidence type="ECO:0000256" key="2">
    <source>
        <dbReference type="ARBA" id="ARBA00022723"/>
    </source>
</evidence>
<feature type="zinc finger region" description="C3H1-type" evidence="6">
    <location>
        <begin position="305"/>
        <end position="332"/>
    </location>
</feature>
<dbReference type="Pfam" id="PF25585">
    <property type="entry name" value="zf-CCCH_DUS3L"/>
    <property type="match status" value="1"/>
</dbReference>
<feature type="region of interest" description="Disordered" evidence="7">
    <location>
        <begin position="86"/>
        <end position="306"/>
    </location>
</feature>
<dbReference type="PANTHER" id="PTHR11224:SF10">
    <property type="entry name" value="IP09428P-RELATED"/>
    <property type="match status" value="1"/>
</dbReference>
<dbReference type="GO" id="GO:0061630">
    <property type="term" value="F:ubiquitin protein ligase activity"/>
    <property type="evidence" value="ECO:0007669"/>
    <property type="project" value="UniProtKB-EC"/>
</dbReference>
<dbReference type="Pfam" id="PF00097">
    <property type="entry name" value="zf-C3HC4"/>
    <property type="match status" value="1"/>
</dbReference>
<feature type="compositionally biased region" description="Gly residues" evidence="7">
    <location>
        <begin position="338"/>
        <end position="352"/>
    </location>
</feature>
<reference evidence="10 11" key="1">
    <citation type="journal article" date="2010" name="Nature">
        <title>The Ectocarpus genome and the independent evolution of multicellularity in brown algae.</title>
        <authorList>
            <person name="Cock J.M."/>
            <person name="Sterck L."/>
            <person name="Rouze P."/>
            <person name="Scornet D."/>
            <person name="Allen A.E."/>
            <person name="Amoutzias G."/>
            <person name="Anthouard V."/>
            <person name="Artiguenave F."/>
            <person name="Aury J.M."/>
            <person name="Badger J.H."/>
            <person name="Beszteri B."/>
            <person name="Billiau K."/>
            <person name="Bonnet E."/>
            <person name="Bothwell J.H."/>
            <person name="Bowler C."/>
            <person name="Boyen C."/>
            <person name="Brownlee C."/>
            <person name="Carrano C.J."/>
            <person name="Charrier B."/>
            <person name="Cho G.Y."/>
            <person name="Coelho S.M."/>
            <person name="Collen J."/>
            <person name="Corre E."/>
            <person name="Da Silva C."/>
            <person name="Delage L."/>
            <person name="Delaroque N."/>
            <person name="Dittami S.M."/>
            <person name="Doulbeau S."/>
            <person name="Elias M."/>
            <person name="Farnham G."/>
            <person name="Gachon C.M."/>
            <person name="Gschloessl B."/>
            <person name="Heesch S."/>
            <person name="Jabbari K."/>
            <person name="Jubin C."/>
            <person name="Kawai H."/>
            <person name="Kimura K."/>
            <person name="Kloareg B."/>
            <person name="Kupper F.C."/>
            <person name="Lang D."/>
            <person name="Le Bail A."/>
            <person name="Leblanc C."/>
            <person name="Lerouge P."/>
            <person name="Lohr M."/>
            <person name="Lopez P.J."/>
            <person name="Martens C."/>
            <person name="Maumus F."/>
            <person name="Michel G."/>
            <person name="Miranda-Saavedra D."/>
            <person name="Morales J."/>
            <person name="Moreau H."/>
            <person name="Motomura T."/>
            <person name="Nagasato C."/>
            <person name="Napoli C.A."/>
            <person name="Nelson D.R."/>
            <person name="Nyvall-Collen P."/>
            <person name="Peters A.F."/>
            <person name="Pommier C."/>
            <person name="Potin P."/>
            <person name="Poulain J."/>
            <person name="Quesneville H."/>
            <person name="Read B."/>
            <person name="Rensing S.A."/>
            <person name="Ritter A."/>
            <person name="Rousvoal S."/>
            <person name="Samanta M."/>
            <person name="Samson G."/>
            <person name="Schroeder D.C."/>
            <person name="Segurens B."/>
            <person name="Strittmatter M."/>
            <person name="Tonon T."/>
            <person name="Tregear J.W."/>
            <person name="Valentin K."/>
            <person name="von Dassow P."/>
            <person name="Yamagishi T."/>
            <person name="Van de Peer Y."/>
            <person name="Wincker P."/>
        </authorList>
    </citation>
    <scope>NUCLEOTIDE SEQUENCE [LARGE SCALE GENOMIC DNA]</scope>
    <source>
        <strain evidence="11">Ec32 / CCAP1310/4</strain>
    </source>
</reference>
<proteinExistence type="predicted"/>
<dbReference type="OMA" id="CIKEHER"/>
<dbReference type="InterPro" id="IPR000571">
    <property type="entry name" value="Znf_CCCH"/>
</dbReference>
<feature type="domain" description="C3H1-type" evidence="9">
    <location>
        <begin position="8"/>
        <end position="35"/>
    </location>
</feature>
<dbReference type="PROSITE" id="PS50103">
    <property type="entry name" value="ZF_C3H1"/>
    <property type="match status" value="3"/>
</dbReference>
<organism evidence="10 11">
    <name type="scientific">Ectocarpus siliculosus</name>
    <name type="common">Brown alga</name>
    <name type="synonym">Conferva siliculosa</name>
    <dbReference type="NCBI Taxonomy" id="2880"/>
    <lineage>
        <taxon>Eukaryota</taxon>
        <taxon>Sar</taxon>
        <taxon>Stramenopiles</taxon>
        <taxon>Ochrophyta</taxon>
        <taxon>PX clade</taxon>
        <taxon>Phaeophyceae</taxon>
        <taxon>Ectocarpales</taxon>
        <taxon>Ectocarpaceae</taxon>
        <taxon>Ectocarpus</taxon>
    </lineage>
</organism>
<dbReference type="Gene3D" id="3.30.40.10">
    <property type="entry name" value="Zinc/RING finger domain, C3HC4 (zinc finger)"/>
    <property type="match status" value="1"/>
</dbReference>
<evidence type="ECO:0000259" key="9">
    <source>
        <dbReference type="PROSITE" id="PS50103"/>
    </source>
</evidence>
<keyword evidence="11" id="KW-1185">Reference proteome</keyword>
<dbReference type="EMBL" id="FN649743">
    <property type="protein sequence ID" value="CBJ48737.1"/>
    <property type="molecule type" value="Genomic_DNA"/>
</dbReference>
<dbReference type="AlphaFoldDB" id="D7G211"/>
<keyword evidence="4 6" id="KW-0863">Zinc-finger</keyword>
<feature type="compositionally biased region" description="Low complexity" evidence="7">
    <location>
        <begin position="262"/>
        <end position="284"/>
    </location>
</feature>